<dbReference type="OrthoDB" id="9775607at2"/>
<evidence type="ECO:0000259" key="1">
    <source>
        <dbReference type="Pfam" id="PF07969"/>
    </source>
</evidence>
<dbReference type="InterPro" id="IPR011059">
    <property type="entry name" value="Metal-dep_hydrolase_composite"/>
</dbReference>
<dbReference type="InterPro" id="IPR013108">
    <property type="entry name" value="Amidohydro_3"/>
</dbReference>
<dbReference type="Gene3D" id="2.30.40.10">
    <property type="entry name" value="Urease, subunit C, domain 1"/>
    <property type="match status" value="1"/>
</dbReference>
<proteinExistence type="predicted"/>
<dbReference type="SUPFAM" id="SSF51556">
    <property type="entry name" value="Metallo-dependent hydrolases"/>
    <property type="match status" value="1"/>
</dbReference>
<dbReference type="InterPro" id="IPR023100">
    <property type="entry name" value="D-aminoacylase_insert_dom_sf"/>
</dbReference>
<dbReference type="GO" id="GO:0016811">
    <property type="term" value="F:hydrolase activity, acting on carbon-nitrogen (but not peptide) bonds, in linear amides"/>
    <property type="evidence" value="ECO:0007669"/>
    <property type="project" value="InterPro"/>
</dbReference>
<dbReference type="InterPro" id="IPR032466">
    <property type="entry name" value="Metal_Hydrolase"/>
</dbReference>
<feature type="domain" description="Amidohydrolase 3" evidence="1">
    <location>
        <begin position="64"/>
        <end position="504"/>
    </location>
</feature>
<dbReference type="Gene3D" id="3.30.1490.130">
    <property type="entry name" value="D-aminoacylase. Domain 3"/>
    <property type="match status" value="1"/>
</dbReference>
<gene>
    <name evidence="2" type="ORF">FAM09_06825</name>
</gene>
<reference evidence="2 3" key="1">
    <citation type="submission" date="2019-04" db="EMBL/GenBank/DDBJ databases">
        <title>Niastella caeni sp. nov., isolated from activated sludge.</title>
        <authorList>
            <person name="Sheng M."/>
        </authorList>
    </citation>
    <scope>NUCLEOTIDE SEQUENCE [LARGE SCALE GENOMIC DNA]</scope>
    <source>
        <strain evidence="2 3">HX-2-15</strain>
    </source>
</reference>
<dbReference type="AlphaFoldDB" id="A0A4S8I2W9"/>
<protein>
    <submittedName>
        <fullName evidence="2">D-aminoacylase</fullName>
    </submittedName>
</protein>
<dbReference type="EMBL" id="STFF01000001">
    <property type="protein sequence ID" value="THU41809.1"/>
    <property type="molecule type" value="Genomic_DNA"/>
</dbReference>
<dbReference type="PANTHER" id="PTHR11647">
    <property type="entry name" value="HYDRANTOINASE/DIHYDROPYRIMIDINASE FAMILY MEMBER"/>
    <property type="match status" value="1"/>
</dbReference>
<dbReference type="PANTHER" id="PTHR11647:SF1">
    <property type="entry name" value="COLLAPSIN RESPONSE MEDIATOR PROTEIN"/>
    <property type="match status" value="1"/>
</dbReference>
<keyword evidence="3" id="KW-1185">Reference proteome</keyword>
<dbReference type="Gene3D" id="3.20.20.140">
    <property type="entry name" value="Metal-dependent hydrolases"/>
    <property type="match status" value="1"/>
</dbReference>
<name>A0A4S8I2W9_9BACT</name>
<organism evidence="2 3">
    <name type="scientific">Niastella caeni</name>
    <dbReference type="NCBI Taxonomy" id="2569763"/>
    <lineage>
        <taxon>Bacteria</taxon>
        <taxon>Pseudomonadati</taxon>
        <taxon>Bacteroidota</taxon>
        <taxon>Chitinophagia</taxon>
        <taxon>Chitinophagales</taxon>
        <taxon>Chitinophagaceae</taxon>
        <taxon>Niastella</taxon>
    </lineage>
</organism>
<dbReference type="CDD" id="cd01297">
    <property type="entry name" value="D-aminoacylase"/>
    <property type="match status" value="1"/>
</dbReference>
<sequence>MKKMLSVLILFASITCIGQTSCDVLIQNGRIIDGTGNSWFYGDVAVKDGKILAVGKLAGYTATKIIDANKMIIAPGFIDVHGHVESGIFQWPTADNYIYDGVTTVITGNCGGSASNLKYFFKRIDSLHPSINIATLVGHNTVREKVMHRDNRLPTFEDQQKMESLVKEAMQEGAVGISTGLIYIPGTFANTEEVVGLAKAASRYNGVYASHIRNEESKAVEAITEAINIGKVANIPVEISHFKIGGKANWGKSNITLALVQQARQEGLDVTIDQYPYTASSTNLGVRLPDWAFAGGADSLKMRLHTAAIRAQIKKEMLAQLRKYKFKNYSYCVVANYSADSSYNGKSITEINKLMGRRSKAAFEAETIMDMVEKGGAQMVYHSMNEDDVKYIMRYPFCMTGADAGVPVPGKGMPHPRGYGTNARVLGKYVREEKVITLEEAIRRMTSQAAQKFQLKDRGLLKEGMAADIVIFDDKTVIDHATFEQPHQYSTGFYYILVNGQLVVDNSKHTGVRSGVALFGPGYKR</sequence>
<dbReference type="Proteomes" id="UP000306918">
    <property type="component" value="Unassembled WGS sequence"/>
</dbReference>
<accession>A0A4S8I2W9</accession>
<evidence type="ECO:0000313" key="2">
    <source>
        <dbReference type="EMBL" id="THU41809.1"/>
    </source>
</evidence>
<dbReference type="InterPro" id="IPR050378">
    <property type="entry name" value="Metallo-dep_Hydrolases_sf"/>
</dbReference>
<dbReference type="SUPFAM" id="SSF51338">
    <property type="entry name" value="Composite domain of metallo-dependent hydrolases"/>
    <property type="match status" value="1"/>
</dbReference>
<evidence type="ECO:0000313" key="3">
    <source>
        <dbReference type="Proteomes" id="UP000306918"/>
    </source>
</evidence>
<dbReference type="RefSeq" id="WP_136576297.1">
    <property type="nucleotide sequence ID" value="NZ_STFF01000001.1"/>
</dbReference>
<comment type="caution">
    <text evidence="2">The sequence shown here is derived from an EMBL/GenBank/DDBJ whole genome shotgun (WGS) entry which is preliminary data.</text>
</comment>
<dbReference type="Pfam" id="PF07969">
    <property type="entry name" value="Amidohydro_3"/>
    <property type="match status" value="1"/>
</dbReference>